<keyword evidence="1" id="KW-0472">Membrane</keyword>
<feature type="transmembrane region" description="Helical" evidence="1">
    <location>
        <begin position="60"/>
        <end position="81"/>
    </location>
</feature>
<sequence>MKFLMNWIILTLAVLGTSYILSGISVNGFWAALMTALVLGIINVVIKPILLLLTLPINILTLGLFTFVINALLILLVSVIVSGFSVASFWWALLFSIVITVLVYILNKIVK</sequence>
<feature type="transmembrane region" description="Helical" evidence="1">
    <location>
        <begin position="32"/>
        <end position="53"/>
    </location>
</feature>
<evidence type="ECO:0008006" key="4">
    <source>
        <dbReference type="Google" id="ProtNLM"/>
    </source>
</evidence>
<gene>
    <name evidence="2" type="ORF">COU22_01760</name>
</gene>
<dbReference type="InterPro" id="IPR007165">
    <property type="entry name" value="Phage_holin_4_2"/>
</dbReference>
<accession>A0A2M6WCH1</accession>
<feature type="transmembrane region" description="Helical" evidence="1">
    <location>
        <begin position="87"/>
        <end position="106"/>
    </location>
</feature>
<dbReference type="Pfam" id="PF04020">
    <property type="entry name" value="Phage_holin_4_2"/>
    <property type="match status" value="1"/>
</dbReference>
<evidence type="ECO:0000313" key="3">
    <source>
        <dbReference type="Proteomes" id="UP000230543"/>
    </source>
</evidence>
<keyword evidence="1" id="KW-1133">Transmembrane helix</keyword>
<name>A0A2M6WCH1_9BACT</name>
<proteinExistence type="predicted"/>
<dbReference type="PANTHER" id="PTHR37309">
    <property type="entry name" value="SLR0284 PROTEIN"/>
    <property type="match status" value="1"/>
</dbReference>
<comment type="caution">
    <text evidence="2">The sequence shown here is derived from an EMBL/GenBank/DDBJ whole genome shotgun (WGS) entry which is preliminary data.</text>
</comment>
<keyword evidence="1" id="KW-0812">Transmembrane</keyword>
<evidence type="ECO:0000313" key="2">
    <source>
        <dbReference type="EMBL" id="PIT90501.1"/>
    </source>
</evidence>
<dbReference type="AlphaFoldDB" id="A0A2M6WCH1"/>
<reference evidence="3" key="1">
    <citation type="submission" date="2017-09" db="EMBL/GenBank/DDBJ databases">
        <title>Depth-based differentiation of microbial function through sediment-hosted aquifers and enrichment of novel symbionts in the deep terrestrial subsurface.</title>
        <authorList>
            <person name="Probst A.J."/>
            <person name="Ladd B."/>
            <person name="Jarett J.K."/>
            <person name="Geller-Mcgrath D.E."/>
            <person name="Sieber C.M.K."/>
            <person name="Emerson J.B."/>
            <person name="Anantharaman K."/>
            <person name="Thomas B.C."/>
            <person name="Malmstrom R."/>
            <person name="Stieglmeier M."/>
            <person name="Klingl A."/>
            <person name="Woyke T."/>
            <person name="Ryan C.M."/>
            <person name="Banfield J.F."/>
        </authorList>
    </citation>
    <scope>NUCLEOTIDE SEQUENCE [LARGE SCALE GENOMIC DNA]</scope>
</reference>
<protein>
    <recommendedName>
        <fullName evidence="4">Phage holin family protein</fullName>
    </recommendedName>
</protein>
<dbReference type="Proteomes" id="UP000230543">
    <property type="component" value="Unassembled WGS sequence"/>
</dbReference>
<dbReference type="PANTHER" id="PTHR37309:SF1">
    <property type="entry name" value="SLR0284 PROTEIN"/>
    <property type="match status" value="1"/>
</dbReference>
<organism evidence="2 3">
    <name type="scientific">Candidatus Komeilibacteria bacterium CG10_big_fil_rev_8_21_14_0_10_41_13</name>
    <dbReference type="NCBI Taxonomy" id="1974476"/>
    <lineage>
        <taxon>Bacteria</taxon>
        <taxon>Candidatus Komeiliibacteriota</taxon>
    </lineage>
</organism>
<evidence type="ECO:0000256" key="1">
    <source>
        <dbReference type="SAM" id="Phobius"/>
    </source>
</evidence>
<dbReference type="EMBL" id="PFBO01000054">
    <property type="protein sequence ID" value="PIT90501.1"/>
    <property type="molecule type" value="Genomic_DNA"/>
</dbReference>